<comment type="caution">
    <text evidence="1">The sequence shown here is derived from an EMBL/GenBank/DDBJ whole genome shotgun (WGS) entry which is preliminary data.</text>
</comment>
<dbReference type="PANTHER" id="PTHR45913:SF5">
    <property type="entry name" value="GENERAL TRANSCRIPTION FACTOR II-I REPEAT DOMAIN-CONTAINING PROTEIN 2A-LIKE PROTEIN"/>
    <property type="match status" value="1"/>
</dbReference>
<gene>
    <name evidence="1" type="ORF">RF11_06388</name>
</gene>
<keyword evidence="2" id="KW-1185">Reference proteome</keyword>
<sequence length="143" mass="16636">MTLESLLEAFQYRLDEFEKEKKNVALFTNPLLIPESKIYKLHENLQLEIFELTYNSIFQTIILEQSVKPSLDHIISFWQQLPAEQFQNMRSFAINTFEQSFAAMIIIKNEQRSRLTNSNLPALMILGSTLLCPGIKKLALKQN</sequence>
<dbReference type="EMBL" id="JWZT01002901">
    <property type="protein sequence ID" value="KII68188.1"/>
    <property type="molecule type" value="Genomic_DNA"/>
</dbReference>
<organism evidence="1 2">
    <name type="scientific">Thelohanellus kitauei</name>
    <name type="common">Myxosporean</name>
    <dbReference type="NCBI Taxonomy" id="669202"/>
    <lineage>
        <taxon>Eukaryota</taxon>
        <taxon>Metazoa</taxon>
        <taxon>Cnidaria</taxon>
        <taxon>Myxozoa</taxon>
        <taxon>Myxosporea</taxon>
        <taxon>Bivalvulida</taxon>
        <taxon>Platysporina</taxon>
        <taxon>Myxobolidae</taxon>
        <taxon>Thelohanellus</taxon>
    </lineage>
</organism>
<accession>A0A0C2JG62</accession>
<proteinExistence type="predicted"/>
<dbReference type="AlphaFoldDB" id="A0A0C2JG62"/>
<reference evidence="1 2" key="1">
    <citation type="journal article" date="2014" name="Genome Biol. Evol.">
        <title>The genome of the myxosporean Thelohanellus kitauei shows adaptations to nutrient acquisition within its fish host.</title>
        <authorList>
            <person name="Yang Y."/>
            <person name="Xiong J."/>
            <person name="Zhou Z."/>
            <person name="Huo F."/>
            <person name="Miao W."/>
            <person name="Ran C."/>
            <person name="Liu Y."/>
            <person name="Zhang J."/>
            <person name="Feng J."/>
            <person name="Wang M."/>
            <person name="Wang M."/>
            <person name="Wang L."/>
            <person name="Yao B."/>
        </authorList>
    </citation>
    <scope>NUCLEOTIDE SEQUENCE [LARGE SCALE GENOMIC DNA]</scope>
    <source>
        <strain evidence="1">Wuqing</strain>
    </source>
</reference>
<evidence type="ECO:0000313" key="2">
    <source>
        <dbReference type="Proteomes" id="UP000031668"/>
    </source>
</evidence>
<name>A0A0C2JG62_THEKT</name>
<dbReference type="OMA" id="KEQNECA"/>
<evidence type="ECO:0000313" key="1">
    <source>
        <dbReference type="EMBL" id="KII68188.1"/>
    </source>
</evidence>
<dbReference type="PANTHER" id="PTHR45913">
    <property type="entry name" value="EPM2A-INTERACTING PROTEIN 1"/>
    <property type="match status" value="1"/>
</dbReference>
<protein>
    <submittedName>
        <fullName evidence="1">Uncharacterized protein</fullName>
    </submittedName>
</protein>
<dbReference type="Proteomes" id="UP000031668">
    <property type="component" value="Unassembled WGS sequence"/>
</dbReference>